<comment type="subcellular location">
    <subcellularLocation>
        <location evidence="1 8">Cell membrane</location>
        <topology evidence="1 8">Multi-pass membrane protein</topology>
    </subcellularLocation>
</comment>
<keyword evidence="4 8" id="KW-0812">Transmembrane</keyword>
<name>A0A7Y0XGN6_VIBPH</name>
<gene>
    <name evidence="10" type="ORF">HKB16_35325</name>
</gene>
<evidence type="ECO:0000256" key="6">
    <source>
        <dbReference type="ARBA" id="ARBA00023136"/>
    </source>
</evidence>
<accession>A0A7Y0XGN6</accession>
<keyword evidence="5 9" id="KW-1133">Transmembrane helix</keyword>
<evidence type="ECO:0000313" key="11">
    <source>
        <dbReference type="Proteomes" id="UP000518904"/>
    </source>
</evidence>
<dbReference type="GO" id="GO:0015297">
    <property type="term" value="F:antiporter activity"/>
    <property type="evidence" value="ECO:0007669"/>
    <property type="project" value="TreeGrafter"/>
</dbReference>
<dbReference type="GO" id="GO:0031460">
    <property type="term" value="P:glycine betaine transport"/>
    <property type="evidence" value="ECO:0007669"/>
    <property type="project" value="TreeGrafter"/>
</dbReference>
<evidence type="ECO:0000256" key="5">
    <source>
        <dbReference type="ARBA" id="ARBA00022989"/>
    </source>
</evidence>
<feature type="transmembrane region" description="Helical" evidence="9">
    <location>
        <begin position="65"/>
        <end position="86"/>
    </location>
</feature>
<dbReference type="Pfam" id="PF00893">
    <property type="entry name" value="Multi_Drug_Res"/>
    <property type="match status" value="1"/>
</dbReference>
<sequence length="118" mass="12551">MFKMLVSMPPTLALSIAIVCEVIATSYIPKTEQFTKVMPSTVVLIGYGIAFFLLSVTVQTMPVGVVYAIWSGAGIVLVATVGYFVYGQRLDLPALVGIGFIIAGVLIVNLLSKTVGHE</sequence>
<organism evidence="10 11">
    <name type="scientific">Vibrio parahaemolyticus</name>
    <dbReference type="NCBI Taxonomy" id="670"/>
    <lineage>
        <taxon>Bacteria</taxon>
        <taxon>Pseudomonadati</taxon>
        <taxon>Pseudomonadota</taxon>
        <taxon>Gammaproteobacteria</taxon>
        <taxon>Vibrionales</taxon>
        <taxon>Vibrionaceae</taxon>
        <taxon>Vibrio</taxon>
    </lineage>
</organism>
<evidence type="ECO:0000256" key="2">
    <source>
        <dbReference type="ARBA" id="ARBA00022448"/>
    </source>
</evidence>
<reference evidence="10 11" key="1">
    <citation type="submission" date="2020-04" db="EMBL/GenBank/DDBJ databases">
        <title>Whole-genome sequencing of Vibrio spp. from China reveals different genetic environments of blaCTX-M-14 among diverse lineages.</title>
        <authorList>
            <person name="Zheng Z."/>
            <person name="Ye L."/>
            <person name="Chen S."/>
        </authorList>
    </citation>
    <scope>NUCLEOTIDE SEQUENCE [LARGE SCALE GENOMIC DNA]</scope>
    <source>
        <strain evidence="10 11">Vb0551</strain>
    </source>
</reference>
<dbReference type="GO" id="GO:0005886">
    <property type="term" value="C:plasma membrane"/>
    <property type="evidence" value="ECO:0007669"/>
    <property type="project" value="UniProtKB-SubCell"/>
</dbReference>
<dbReference type="GO" id="GO:0015220">
    <property type="term" value="F:choline transmembrane transporter activity"/>
    <property type="evidence" value="ECO:0007669"/>
    <property type="project" value="TreeGrafter"/>
</dbReference>
<dbReference type="GO" id="GO:1990961">
    <property type="term" value="P:xenobiotic detoxification by transmembrane export across the plasma membrane"/>
    <property type="evidence" value="ECO:0007669"/>
    <property type="project" value="UniProtKB-ARBA"/>
</dbReference>
<dbReference type="InterPro" id="IPR037185">
    <property type="entry name" value="EmrE-like"/>
</dbReference>
<dbReference type="Gene3D" id="1.10.3730.20">
    <property type="match status" value="1"/>
</dbReference>
<keyword evidence="3" id="KW-1003">Cell membrane</keyword>
<feature type="transmembrane region" description="Helical" evidence="9">
    <location>
        <begin position="92"/>
        <end position="111"/>
    </location>
</feature>
<comment type="similarity">
    <text evidence="7 8">Belongs to the drug/metabolite transporter (DMT) superfamily. Small multidrug resistance (SMR) (TC 2.A.7.1) family.</text>
</comment>
<evidence type="ECO:0000256" key="7">
    <source>
        <dbReference type="ARBA" id="ARBA00038032"/>
    </source>
</evidence>
<keyword evidence="6 9" id="KW-0472">Membrane</keyword>
<dbReference type="PANTHER" id="PTHR30561:SF1">
    <property type="entry name" value="MULTIDRUG TRANSPORTER EMRE"/>
    <property type="match status" value="1"/>
</dbReference>
<dbReference type="PANTHER" id="PTHR30561">
    <property type="entry name" value="SMR FAMILY PROTON-DEPENDENT DRUG EFFLUX TRANSPORTER SUGE"/>
    <property type="match status" value="1"/>
</dbReference>
<evidence type="ECO:0000256" key="8">
    <source>
        <dbReference type="RuleBase" id="RU003942"/>
    </source>
</evidence>
<evidence type="ECO:0000256" key="3">
    <source>
        <dbReference type="ARBA" id="ARBA00022475"/>
    </source>
</evidence>
<proteinExistence type="inferred from homology"/>
<feature type="transmembrane region" description="Helical" evidence="9">
    <location>
        <begin position="40"/>
        <end position="58"/>
    </location>
</feature>
<dbReference type="InterPro" id="IPR000390">
    <property type="entry name" value="Small_drug/metabolite_transptr"/>
</dbReference>
<dbReference type="FunFam" id="1.10.3730.20:FF:000001">
    <property type="entry name" value="Quaternary ammonium compound resistance transporter SugE"/>
    <property type="match status" value="1"/>
</dbReference>
<protein>
    <submittedName>
        <fullName evidence="10">QacE family quaternary ammonium compound efflux SMR transporter</fullName>
    </submittedName>
</protein>
<evidence type="ECO:0000313" key="10">
    <source>
        <dbReference type="EMBL" id="NMU88118.1"/>
    </source>
</evidence>
<dbReference type="SUPFAM" id="SSF103481">
    <property type="entry name" value="Multidrug resistance efflux transporter EmrE"/>
    <property type="match status" value="1"/>
</dbReference>
<comment type="caution">
    <text evidence="10">The sequence shown here is derived from an EMBL/GenBank/DDBJ whole genome shotgun (WGS) entry which is preliminary data.</text>
</comment>
<dbReference type="GO" id="GO:0015199">
    <property type="term" value="F:amino-acid betaine transmembrane transporter activity"/>
    <property type="evidence" value="ECO:0007669"/>
    <property type="project" value="TreeGrafter"/>
</dbReference>
<evidence type="ECO:0000256" key="1">
    <source>
        <dbReference type="ARBA" id="ARBA00004651"/>
    </source>
</evidence>
<dbReference type="Proteomes" id="UP000518904">
    <property type="component" value="Unassembled WGS sequence"/>
</dbReference>
<dbReference type="InterPro" id="IPR045324">
    <property type="entry name" value="Small_multidrug_res"/>
</dbReference>
<dbReference type="AlphaFoldDB" id="A0A7Y0XGN6"/>
<dbReference type="EMBL" id="JABCLB010002944">
    <property type="protein sequence ID" value="NMU88118.1"/>
    <property type="molecule type" value="Genomic_DNA"/>
</dbReference>
<keyword evidence="2" id="KW-0813">Transport</keyword>
<evidence type="ECO:0000256" key="9">
    <source>
        <dbReference type="SAM" id="Phobius"/>
    </source>
</evidence>
<evidence type="ECO:0000256" key="4">
    <source>
        <dbReference type="ARBA" id="ARBA00022692"/>
    </source>
</evidence>